<gene>
    <name evidence="6" type="primary">sgrR_1</name>
    <name evidence="6" type="ORF">SDC9_07985</name>
</gene>
<reference evidence="6" key="1">
    <citation type="submission" date="2019-08" db="EMBL/GenBank/DDBJ databases">
        <authorList>
            <person name="Kucharzyk K."/>
            <person name="Murdoch R.W."/>
            <person name="Higgins S."/>
            <person name="Loffler F."/>
        </authorList>
    </citation>
    <scope>NUCLEOTIDE SEQUENCE</scope>
</reference>
<dbReference type="InterPro" id="IPR000914">
    <property type="entry name" value="SBP_5_dom"/>
</dbReference>
<sequence>MEDNTIKNESMYDINLDIEKNVKKIKQKNKKKTFWKKISIIKASYILTYKSLPARKIFLFWTSVILGLIFLFLAFTTFSNKFLIDVPTYGGEISEGVIGVPRYINPVLASTDSEKDLTRLVFSGLLKKDIEGNIINDLATEVSESDDRLSYTVFLNPDAKFHDGRKITSDDVIFTLNKIQDKKLNSSLAINFEGVTAEKIDDTTLTFHLKRPFFHFKESLTFGILPKHLLENLSTEEFTFSEFNIRPVGSGPFKIDSVVKKSNIANKYVLAANKNYLNGRPYLDKININIYQNTEDLLSALNDGKIESTSHLNYSSFAKINSSNKNIVSRNLTTVYSLSFNPNKNSLLAEKNIRVYLSSLINKQEIIDSVFGGYVTKKDFFFGNSDFASETTTDPESKDLEKLKEKTLTITTADLPELKQVTEKIADTWRAQGVNVEVVVYSLSNLAEVIKNRDFEILVFGSIIERDTDLYAYWHSTQKAYPGLNITGYMSNALDKNLESLRQDFTETRVTFLEEINQELIKEVPAMPLYSNNLNYTINNKDLAKELDGLLPKNLLDKSERFIEVKNWFKFKEKVWKFSYKKPLIEKLQNLLH</sequence>
<comment type="similarity">
    <text evidence="1">Belongs to the bacterial solute-binding protein 5 family.</text>
</comment>
<dbReference type="Gene3D" id="3.10.105.10">
    <property type="entry name" value="Dipeptide-binding Protein, Domain 3"/>
    <property type="match status" value="1"/>
</dbReference>
<evidence type="ECO:0000256" key="2">
    <source>
        <dbReference type="ARBA" id="ARBA00022448"/>
    </source>
</evidence>
<keyword evidence="4" id="KW-0472">Membrane</keyword>
<evidence type="ECO:0000259" key="5">
    <source>
        <dbReference type="Pfam" id="PF00496"/>
    </source>
</evidence>
<dbReference type="SUPFAM" id="SSF53850">
    <property type="entry name" value="Periplasmic binding protein-like II"/>
    <property type="match status" value="1"/>
</dbReference>
<dbReference type="EMBL" id="VSSQ01000017">
    <property type="protein sequence ID" value="MPL62365.1"/>
    <property type="molecule type" value="Genomic_DNA"/>
</dbReference>
<dbReference type="InterPro" id="IPR039424">
    <property type="entry name" value="SBP_5"/>
</dbReference>
<evidence type="ECO:0000313" key="6">
    <source>
        <dbReference type="EMBL" id="MPL62365.1"/>
    </source>
</evidence>
<keyword evidence="4" id="KW-0812">Transmembrane</keyword>
<proteinExistence type="inferred from homology"/>
<dbReference type="Gene3D" id="3.90.76.10">
    <property type="entry name" value="Dipeptide-binding Protein, Domain 1"/>
    <property type="match status" value="1"/>
</dbReference>
<dbReference type="AlphaFoldDB" id="A0A644T610"/>
<dbReference type="GO" id="GO:1904680">
    <property type="term" value="F:peptide transmembrane transporter activity"/>
    <property type="evidence" value="ECO:0007669"/>
    <property type="project" value="TreeGrafter"/>
</dbReference>
<evidence type="ECO:0000256" key="3">
    <source>
        <dbReference type="ARBA" id="ARBA00022729"/>
    </source>
</evidence>
<feature type="transmembrane region" description="Helical" evidence="4">
    <location>
        <begin position="57"/>
        <end position="78"/>
    </location>
</feature>
<dbReference type="Gene3D" id="3.40.190.10">
    <property type="entry name" value="Periplasmic binding protein-like II"/>
    <property type="match status" value="1"/>
</dbReference>
<dbReference type="Pfam" id="PF00496">
    <property type="entry name" value="SBP_bac_5"/>
    <property type="match status" value="1"/>
</dbReference>
<comment type="caution">
    <text evidence="6">The sequence shown here is derived from an EMBL/GenBank/DDBJ whole genome shotgun (WGS) entry which is preliminary data.</text>
</comment>
<keyword evidence="3" id="KW-0732">Signal</keyword>
<keyword evidence="2" id="KW-0813">Transport</keyword>
<keyword evidence="4" id="KW-1133">Transmembrane helix</keyword>
<dbReference type="PANTHER" id="PTHR30290">
    <property type="entry name" value="PERIPLASMIC BINDING COMPONENT OF ABC TRANSPORTER"/>
    <property type="match status" value="1"/>
</dbReference>
<feature type="domain" description="Solute-binding protein family 5" evidence="5">
    <location>
        <begin position="134"/>
        <end position="478"/>
    </location>
</feature>
<protein>
    <submittedName>
        <fullName evidence="6">HTH-type transcriptional regulator SgrR</fullName>
    </submittedName>
</protein>
<evidence type="ECO:0000256" key="4">
    <source>
        <dbReference type="SAM" id="Phobius"/>
    </source>
</evidence>
<dbReference type="GO" id="GO:0015833">
    <property type="term" value="P:peptide transport"/>
    <property type="evidence" value="ECO:0007669"/>
    <property type="project" value="TreeGrafter"/>
</dbReference>
<dbReference type="PANTHER" id="PTHR30290:SF9">
    <property type="entry name" value="OLIGOPEPTIDE-BINDING PROTEIN APPA"/>
    <property type="match status" value="1"/>
</dbReference>
<name>A0A644T610_9ZZZZ</name>
<organism evidence="6">
    <name type="scientific">bioreactor metagenome</name>
    <dbReference type="NCBI Taxonomy" id="1076179"/>
    <lineage>
        <taxon>unclassified sequences</taxon>
        <taxon>metagenomes</taxon>
        <taxon>ecological metagenomes</taxon>
    </lineage>
</organism>
<evidence type="ECO:0000256" key="1">
    <source>
        <dbReference type="ARBA" id="ARBA00005695"/>
    </source>
</evidence>
<accession>A0A644T610</accession>